<feature type="domain" description="Gcp-like" evidence="1">
    <location>
        <begin position="5"/>
        <end position="288"/>
    </location>
</feature>
<keyword evidence="3" id="KW-1185">Reference proteome</keyword>
<dbReference type="SUPFAM" id="SSF53067">
    <property type="entry name" value="Actin-like ATPase domain"/>
    <property type="match status" value="1"/>
</dbReference>
<evidence type="ECO:0000313" key="3">
    <source>
        <dbReference type="Proteomes" id="UP001056384"/>
    </source>
</evidence>
<protein>
    <submittedName>
        <fullName evidence="2">Gcp-like domain, peptidase M22, tRNA N6-adenosine threonylcarbamoyltransferase, TsaD</fullName>
    </submittedName>
</protein>
<dbReference type="EMBL" id="CP099418">
    <property type="protein sequence ID" value="USW47314.1"/>
    <property type="molecule type" value="Genomic_DNA"/>
</dbReference>
<dbReference type="PANTHER" id="PTHR11735">
    <property type="entry name" value="TRNA N6-ADENOSINE THREONYLCARBAMOYLTRANSFERASE"/>
    <property type="match status" value="1"/>
</dbReference>
<proteinExistence type="predicted"/>
<dbReference type="AlphaFoldDB" id="A0A9Q9AD22"/>
<dbReference type="InterPro" id="IPR000905">
    <property type="entry name" value="Gcp-like_dom"/>
</dbReference>
<dbReference type="GO" id="GO:0005739">
    <property type="term" value="C:mitochondrion"/>
    <property type="evidence" value="ECO:0007669"/>
    <property type="project" value="TreeGrafter"/>
</dbReference>
<reference evidence="2" key="1">
    <citation type="submission" date="2022-06" db="EMBL/GenBank/DDBJ databases">
        <title>Complete genome sequences of two strains of the flax pathogen Septoria linicola.</title>
        <authorList>
            <person name="Lapalu N."/>
            <person name="Simon A."/>
            <person name="Demenou B."/>
            <person name="Paumier D."/>
            <person name="Guillot M.-P."/>
            <person name="Gout L."/>
            <person name="Valade R."/>
        </authorList>
    </citation>
    <scope>NUCLEOTIDE SEQUENCE</scope>
    <source>
        <strain evidence="2">SE15195</strain>
    </source>
</reference>
<evidence type="ECO:0000313" key="2">
    <source>
        <dbReference type="EMBL" id="USW47314.1"/>
    </source>
</evidence>
<organism evidence="2 3">
    <name type="scientific">Septoria linicola</name>
    <dbReference type="NCBI Taxonomy" id="215465"/>
    <lineage>
        <taxon>Eukaryota</taxon>
        <taxon>Fungi</taxon>
        <taxon>Dikarya</taxon>
        <taxon>Ascomycota</taxon>
        <taxon>Pezizomycotina</taxon>
        <taxon>Dothideomycetes</taxon>
        <taxon>Dothideomycetidae</taxon>
        <taxon>Mycosphaerellales</taxon>
        <taxon>Mycosphaerellaceae</taxon>
        <taxon>Septoria</taxon>
    </lineage>
</organism>
<dbReference type="PANTHER" id="PTHR11735:SF6">
    <property type="entry name" value="TRNA N6-ADENOSINE THREONYLCARBAMOYLTRANSFERASE, MITOCHONDRIAL"/>
    <property type="match status" value="1"/>
</dbReference>
<dbReference type="InterPro" id="IPR017860">
    <property type="entry name" value="Peptidase_M22_CS"/>
</dbReference>
<accession>A0A9Q9AD22</accession>
<evidence type="ECO:0000259" key="1">
    <source>
        <dbReference type="Pfam" id="PF00814"/>
    </source>
</evidence>
<dbReference type="Proteomes" id="UP001056384">
    <property type="component" value="Chromosome 1"/>
</dbReference>
<sequence length="335" mass="36437">MRSNLAVGLDTAKGLAVGLDVPFLGIHHMQAHALTIRLVKALASTEAASRADEPAFPFLTVLASGGHTMLITSSGLNDHSLLAETGDIALGDCLDKSARLILPSSALKAPFGQALEDFAFPRGLDGYEYVAPTRRQEELECRMTRWGWALRPPFAESKGGLKTTRRMAFSFAGLLTAVQRLFSRPSATDGNLAHEAHSPEDITEDERRDMAREVQRVTFEHLTSRLLLHLNSAAGGSINTVVVSGGVASNKYLRHVMRQMLDARGHPHVQLEFPLVSLCTDNALMIAWAALEMYNAGFRSELDVQPIRKWSMDPKAEDGGILGVGGWIQVARTDG</sequence>
<dbReference type="InterPro" id="IPR043129">
    <property type="entry name" value="ATPase_NBD"/>
</dbReference>
<dbReference type="PROSITE" id="PS01016">
    <property type="entry name" value="GLYCOPROTEASE"/>
    <property type="match status" value="1"/>
</dbReference>
<gene>
    <name evidence="2" type="ORF">Slin15195_G006330</name>
</gene>
<dbReference type="Pfam" id="PF00814">
    <property type="entry name" value="TsaD"/>
    <property type="match status" value="1"/>
</dbReference>
<name>A0A9Q9AD22_9PEZI</name>
<dbReference type="GO" id="GO:0072670">
    <property type="term" value="P:mitochondrial tRNA threonylcarbamoyladenosine modification"/>
    <property type="evidence" value="ECO:0007669"/>
    <property type="project" value="TreeGrafter"/>
</dbReference>
<dbReference type="Gene3D" id="3.30.420.40">
    <property type="match status" value="2"/>
</dbReference>